<evidence type="ECO:0008006" key="3">
    <source>
        <dbReference type="Google" id="ProtNLM"/>
    </source>
</evidence>
<dbReference type="Proteomes" id="UP001157440">
    <property type="component" value="Unassembled WGS sequence"/>
</dbReference>
<reference evidence="2" key="1">
    <citation type="journal article" date="2019" name="Int. J. Syst. Evol. Microbiol.">
        <title>The Global Catalogue of Microorganisms (GCM) 10K type strain sequencing project: providing services to taxonomists for standard genome sequencing and annotation.</title>
        <authorList>
            <consortium name="The Broad Institute Genomics Platform"/>
            <consortium name="The Broad Institute Genome Sequencing Center for Infectious Disease"/>
            <person name="Wu L."/>
            <person name="Ma J."/>
        </authorList>
    </citation>
    <scope>NUCLEOTIDE SEQUENCE [LARGE SCALE GENOMIC DNA]</scope>
    <source>
        <strain evidence="2">NBRC 103632</strain>
    </source>
</reference>
<proteinExistence type="predicted"/>
<organism evidence="1 2">
    <name type="scientific">Methylobacterium tardum</name>
    <dbReference type="NCBI Taxonomy" id="374432"/>
    <lineage>
        <taxon>Bacteria</taxon>
        <taxon>Pseudomonadati</taxon>
        <taxon>Pseudomonadota</taxon>
        <taxon>Alphaproteobacteria</taxon>
        <taxon>Hyphomicrobiales</taxon>
        <taxon>Methylobacteriaceae</taxon>
        <taxon>Methylobacterium</taxon>
    </lineage>
</organism>
<dbReference type="EMBL" id="BSPL01000031">
    <property type="protein sequence ID" value="GLS73813.1"/>
    <property type="molecule type" value="Genomic_DNA"/>
</dbReference>
<comment type="caution">
    <text evidence="1">The sequence shown here is derived from an EMBL/GenBank/DDBJ whole genome shotgun (WGS) entry which is preliminary data.</text>
</comment>
<name>A0AA37WWX4_9HYPH</name>
<accession>A0AA37WWX4</accession>
<evidence type="ECO:0000313" key="1">
    <source>
        <dbReference type="EMBL" id="GLS73813.1"/>
    </source>
</evidence>
<protein>
    <recommendedName>
        <fullName evidence="3">Large exoprotein involved in heme utilization or adhesion</fullName>
    </recommendedName>
</protein>
<dbReference type="RefSeq" id="WP_238199187.1">
    <property type="nucleotide sequence ID" value="NZ_BPQZ01000032.1"/>
</dbReference>
<dbReference type="AlphaFoldDB" id="A0AA37WWX4"/>
<gene>
    <name evidence="1" type="ORF">GCM10007890_58280</name>
</gene>
<sequence>MLKVYAGLVLASGISLVAQSPARSAEAGAYNGTWTVEFVTESGLCDGSRTYSVAVQEGQVRLVTSDTATRLSGRVGADGTVGLSVSQGSASGSVLGRLRERAGSGSWKVSALCSGSWVAHRRSSATAQAY</sequence>
<keyword evidence="2" id="KW-1185">Reference proteome</keyword>
<evidence type="ECO:0000313" key="2">
    <source>
        <dbReference type="Proteomes" id="UP001157440"/>
    </source>
</evidence>